<evidence type="ECO:0000256" key="6">
    <source>
        <dbReference type="ARBA" id="ARBA00031792"/>
    </source>
</evidence>
<feature type="compositionally biased region" description="Basic and acidic residues" evidence="9">
    <location>
        <begin position="1"/>
        <end position="18"/>
    </location>
</feature>
<feature type="compositionally biased region" description="Basic and acidic residues" evidence="9">
    <location>
        <begin position="131"/>
        <end position="149"/>
    </location>
</feature>
<feature type="compositionally biased region" description="Basic and acidic residues" evidence="9">
    <location>
        <begin position="56"/>
        <end position="67"/>
    </location>
</feature>
<keyword evidence="12" id="KW-1185">Reference proteome</keyword>
<dbReference type="CDD" id="cd18089">
    <property type="entry name" value="SPOUT_Trm10-like"/>
    <property type="match status" value="1"/>
</dbReference>
<feature type="compositionally biased region" description="Basic and acidic residues" evidence="9">
    <location>
        <begin position="79"/>
        <end position="89"/>
    </location>
</feature>
<dbReference type="InterPro" id="IPR028564">
    <property type="entry name" value="MT_TRM10-typ"/>
</dbReference>
<keyword evidence="3" id="KW-0489">Methyltransferase</keyword>
<gene>
    <name evidence="11" type="ORF">PV04_05181</name>
</gene>
<dbReference type="STRING" id="5601.A0A0D2GB51"/>
<comment type="catalytic activity">
    <reaction evidence="8">
        <text>guanosine(9) in tRNA + S-adenosyl-L-methionine = N(1)-methylguanosine(9) in tRNA + S-adenosyl-L-homocysteine + H(+)</text>
        <dbReference type="Rhea" id="RHEA:43156"/>
        <dbReference type="Rhea" id="RHEA-COMP:10367"/>
        <dbReference type="Rhea" id="RHEA-COMP:10368"/>
        <dbReference type="ChEBI" id="CHEBI:15378"/>
        <dbReference type="ChEBI" id="CHEBI:57856"/>
        <dbReference type="ChEBI" id="CHEBI:59789"/>
        <dbReference type="ChEBI" id="CHEBI:73542"/>
        <dbReference type="ChEBI" id="CHEBI:74269"/>
        <dbReference type="EC" id="2.1.1.221"/>
    </reaction>
</comment>
<dbReference type="EMBL" id="KN846958">
    <property type="protein sequence ID" value="KIW69299.1"/>
    <property type="molecule type" value="Genomic_DNA"/>
</dbReference>
<evidence type="ECO:0000256" key="8">
    <source>
        <dbReference type="ARBA" id="ARBA00048434"/>
    </source>
</evidence>
<feature type="region of interest" description="Disordered" evidence="9">
    <location>
        <begin position="341"/>
        <end position="377"/>
    </location>
</feature>
<evidence type="ECO:0000313" key="12">
    <source>
        <dbReference type="Proteomes" id="UP000054266"/>
    </source>
</evidence>
<dbReference type="Proteomes" id="UP000054266">
    <property type="component" value="Unassembled WGS sequence"/>
</dbReference>
<protein>
    <recommendedName>
        <fullName evidence="2">tRNA (guanine(9)-N1)-methyltransferase</fullName>
        <ecNumber evidence="1">2.1.1.221</ecNumber>
    </recommendedName>
    <alternativeName>
        <fullName evidence="7">tRNA methyltransferase 10</fullName>
    </alternativeName>
    <alternativeName>
        <fullName evidence="6">tRNA(m1G9)-methyltransferase</fullName>
    </alternativeName>
</protein>
<evidence type="ECO:0000313" key="11">
    <source>
        <dbReference type="EMBL" id="KIW69299.1"/>
    </source>
</evidence>
<feature type="compositionally biased region" description="Basic and acidic residues" evidence="9">
    <location>
        <begin position="521"/>
        <end position="541"/>
    </location>
</feature>
<evidence type="ECO:0000256" key="2">
    <source>
        <dbReference type="ARBA" id="ARBA00020451"/>
    </source>
</evidence>
<dbReference type="InterPro" id="IPR038459">
    <property type="entry name" value="MT_TRM10-typ_sf"/>
</dbReference>
<feature type="region of interest" description="Disordered" evidence="9">
    <location>
        <begin position="1"/>
        <end position="189"/>
    </location>
</feature>
<dbReference type="GO" id="GO:0005634">
    <property type="term" value="C:nucleus"/>
    <property type="evidence" value="ECO:0007669"/>
    <property type="project" value="TreeGrafter"/>
</dbReference>
<feature type="compositionally biased region" description="Acidic residues" evidence="9">
    <location>
        <begin position="506"/>
        <end position="520"/>
    </location>
</feature>
<evidence type="ECO:0000256" key="3">
    <source>
        <dbReference type="ARBA" id="ARBA00022603"/>
    </source>
</evidence>
<organism evidence="11 12">
    <name type="scientific">Phialophora macrospora</name>
    <dbReference type="NCBI Taxonomy" id="1851006"/>
    <lineage>
        <taxon>Eukaryota</taxon>
        <taxon>Fungi</taxon>
        <taxon>Dikarya</taxon>
        <taxon>Ascomycota</taxon>
        <taxon>Pezizomycotina</taxon>
        <taxon>Eurotiomycetes</taxon>
        <taxon>Chaetothyriomycetidae</taxon>
        <taxon>Chaetothyriales</taxon>
        <taxon>Herpotrichiellaceae</taxon>
        <taxon>Phialophora</taxon>
    </lineage>
</organism>
<feature type="compositionally biased region" description="Polar residues" evidence="9">
    <location>
        <begin position="315"/>
        <end position="329"/>
    </location>
</feature>
<dbReference type="HOGENOM" id="CLU_034384_0_0_1"/>
<evidence type="ECO:0000256" key="9">
    <source>
        <dbReference type="SAM" id="MobiDB-lite"/>
    </source>
</evidence>
<reference evidence="11 12" key="1">
    <citation type="submission" date="2015-01" db="EMBL/GenBank/DDBJ databases">
        <title>The Genome Sequence of Capronia semiimmersa CBS27337.</title>
        <authorList>
            <consortium name="The Broad Institute Genomics Platform"/>
            <person name="Cuomo C."/>
            <person name="de Hoog S."/>
            <person name="Gorbushina A."/>
            <person name="Stielow B."/>
            <person name="Teixiera M."/>
            <person name="Abouelleil A."/>
            <person name="Chapman S.B."/>
            <person name="Priest M."/>
            <person name="Young S.K."/>
            <person name="Wortman J."/>
            <person name="Nusbaum C."/>
            <person name="Birren B."/>
        </authorList>
    </citation>
    <scope>NUCLEOTIDE SEQUENCE [LARGE SCALE GENOMIC DNA]</scope>
    <source>
        <strain evidence="11 12">CBS 27337</strain>
    </source>
</reference>
<dbReference type="GO" id="GO:0052905">
    <property type="term" value="F:tRNA (guanosine(9)-N1)-methyltransferase activity"/>
    <property type="evidence" value="ECO:0007669"/>
    <property type="project" value="UniProtKB-EC"/>
</dbReference>
<feature type="compositionally biased region" description="Polar residues" evidence="9">
    <location>
        <begin position="42"/>
        <end position="53"/>
    </location>
</feature>
<feature type="compositionally biased region" description="Polar residues" evidence="9">
    <location>
        <begin position="356"/>
        <end position="377"/>
    </location>
</feature>
<dbReference type="GO" id="GO:0002939">
    <property type="term" value="P:tRNA N1-guanine methylation"/>
    <property type="evidence" value="ECO:0007669"/>
    <property type="project" value="TreeGrafter"/>
</dbReference>
<dbReference type="EC" id="2.1.1.221" evidence="1"/>
<feature type="region of interest" description="Disordered" evidence="9">
    <location>
        <begin position="303"/>
        <end position="329"/>
    </location>
</feature>
<dbReference type="PANTHER" id="PTHR13563">
    <property type="entry name" value="TRNA (GUANINE-9-) METHYLTRANSFERASE"/>
    <property type="match status" value="1"/>
</dbReference>
<evidence type="ECO:0000259" key="10">
    <source>
        <dbReference type="PROSITE" id="PS51675"/>
    </source>
</evidence>
<dbReference type="Gene3D" id="3.40.1280.30">
    <property type="match status" value="2"/>
</dbReference>
<evidence type="ECO:0000256" key="4">
    <source>
        <dbReference type="ARBA" id="ARBA00022679"/>
    </source>
</evidence>
<feature type="domain" description="SAM-dependent MTase TRM10-type" evidence="10">
    <location>
        <begin position="183"/>
        <end position="487"/>
    </location>
</feature>
<keyword evidence="5" id="KW-0949">S-adenosyl-L-methionine</keyword>
<dbReference type="PROSITE" id="PS51675">
    <property type="entry name" value="SAM_MT_TRM10"/>
    <property type="match status" value="1"/>
</dbReference>
<evidence type="ECO:0000256" key="1">
    <source>
        <dbReference type="ARBA" id="ARBA00012797"/>
    </source>
</evidence>
<evidence type="ECO:0000256" key="7">
    <source>
        <dbReference type="ARBA" id="ARBA00032166"/>
    </source>
</evidence>
<feature type="compositionally biased region" description="Basic and acidic residues" evidence="9">
    <location>
        <begin position="114"/>
        <end position="123"/>
    </location>
</feature>
<sequence length="541" mass="59781">MAGMEADERPSKLRKLDSNDSEPADQGNTPLLSKVDEAANGSVENPSSSNGMPHTSAEHGEDSREGSGSEAEPGKKRRRDPDPAEHERLLLQQQQDGEPTESLSKSQLKKLRRREQWEAGREFRKAKRKQKLQEKRARKREPRDEEEQRLQLLVQQSPQEREQEAGQHPKPISNAVQSQLPKPKPKHPRHVQLPVTILIDCGFDDLMMEKERISLGSQITRSYSDNHHALYQAHLVISSWGGLLKERFDTVLHKHYLNWKGVRFEEGDFVEAAKKMDTVMKDSKAGGGKLVGCFAKFASPLANGNTEQEEHEPSNIENSASDQATTDLAPNAVTTITVEPLDEHTSPSENPEPAQKETSQTSSDPTPATITSSAHSSAQLRGETIYLTSDSPDTISALSPYSTYIVGGLVDKNRHKGICYKTACDRGIKTAKLPIGEFLEMSSRKVLATNHVVEILLRWLEEASAGREEGAWGRAFLSVIPKRKGGKLRGQEGGDGDGDAQSQGDDNNEPVGQDEDDDKAGDEVQKEDDHDGDVNRHAPAN</sequence>
<name>A0A0D2GB51_9EURO</name>
<dbReference type="GO" id="GO:0000049">
    <property type="term" value="F:tRNA binding"/>
    <property type="evidence" value="ECO:0007669"/>
    <property type="project" value="TreeGrafter"/>
</dbReference>
<proteinExistence type="predicted"/>
<feature type="region of interest" description="Disordered" evidence="9">
    <location>
        <begin position="485"/>
        <end position="541"/>
    </location>
</feature>
<dbReference type="AlphaFoldDB" id="A0A0D2GB51"/>
<accession>A0A0D2GB51</accession>
<dbReference type="PANTHER" id="PTHR13563:SF13">
    <property type="entry name" value="TRNA METHYLTRANSFERASE 10 HOMOLOG A"/>
    <property type="match status" value="1"/>
</dbReference>
<keyword evidence="4" id="KW-0808">Transferase</keyword>
<evidence type="ECO:0000256" key="5">
    <source>
        <dbReference type="ARBA" id="ARBA00022691"/>
    </source>
</evidence>
<feature type="compositionally biased region" description="Polar residues" evidence="9">
    <location>
        <begin position="91"/>
        <end position="106"/>
    </location>
</feature>
<dbReference type="InterPro" id="IPR007356">
    <property type="entry name" value="tRNA_m1G_MeTrfase_euk"/>
</dbReference>